<accession>A0A2K3LDV7</accession>
<evidence type="ECO:0000313" key="2">
    <source>
        <dbReference type="Proteomes" id="UP000236291"/>
    </source>
</evidence>
<proteinExistence type="predicted"/>
<gene>
    <name evidence="1" type="ORF">L195_g032679</name>
</gene>
<dbReference type="Proteomes" id="UP000236291">
    <property type="component" value="Unassembled WGS sequence"/>
</dbReference>
<reference evidence="1 2" key="1">
    <citation type="journal article" date="2014" name="Am. J. Bot.">
        <title>Genome assembly and annotation for red clover (Trifolium pratense; Fabaceae).</title>
        <authorList>
            <person name="Istvanek J."/>
            <person name="Jaros M."/>
            <person name="Krenek A."/>
            <person name="Repkova J."/>
        </authorList>
    </citation>
    <scope>NUCLEOTIDE SEQUENCE [LARGE SCALE GENOMIC DNA]</scope>
    <source>
        <strain evidence="2">cv. Tatra</strain>
        <tissue evidence="1">Young leaves</tissue>
    </source>
</reference>
<evidence type="ECO:0000313" key="1">
    <source>
        <dbReference type="EMBL" id="PNX76721.1"/>
    </source>
</evidence>
<reference evidence="1 2" key="2">
    <citation type="journal article" date="2017" name="Front. Plant Sci.">
        <title>Gene Classification and Mining of Molecular Markers Useful in Red Clover (Trifolium pratense) Breeding.</title>
        <authorList>
            <person name="Istvanek J."/>
            <person name="Dluhosova J."/>
            <person name="Dluhos P."/>
            <person name="Patkova L."/>
            <person name="Nedelnik J."/>
            <person name="Repkova J."/>
        </authorList>
    </citation>
    <scope>NUCLEOTIDE SEQUENCE [LARGE SCALE GENOMIC DNA]</scope>
    <source>
        <strain evidence="2">cv. Tatra</strain>
        <tissue evidence="1">Young leaves</tissue>
    </source>
</reference>
<organism evidence="1 2">
    <name type="scientific">Trifolium pratense</name>
    <name type="common">Red clover</name>
    <dbReference type="NCBI Taxonomy" id="57577"/>
    <lineage>
        <taxon>Eukaryota</taxon>
        <taxon>Viridiplantae</taxon>
        <taxon>Streptophyta</taxon>
        <taxon>Embryophyta</taxon>
        <taxon>Tracheophyta</taxon>
        <taxon>Spermatophyta</taxon>
        <taxon>Magnoliopsida</taxon>
        <taxon>eudicotyledons</taxon>
        <taxon>Gunneridae</taxon>
        <taxon>Pentapetalae</taxon>
        <taxon>rosids</taxon>
        <taxon>fabids</taxon>
        <taxon>Fabales</taxon>
        <taxon>Fabaceae</taxon>
        <taxon>Papilionoideae</taxon>
        <taxon>50 kb inversion clade</taxon>
        <taxon>NPAAA clade</taxon>
        <taxon>Hologalegina</taxon>
        <taxon>IRL clade</taxon>
        <taxon>Trifolieae</taxon>
        <taxon>Trifolium</taxon>
    </lineage>
</organism>
<dbReference type="AlphaFoldDB" id="A0A2K3LDV7"/>
<sequence>MVALNVKFEFPYTRSKNDEGRQFCKSMQAVTAEFIRLKNIMAIKFKYKENLNLKNKEQTKIIELSFWPQAPPYVPSV</sequence>
<protein>
    <submittedName>
        <fullName evidence="1">Uncharacterized protein</fullName>
    </submittedName>
</protein>
<name>A0A2K3LDV7_TRIPR</name>
<comment type="caution">
    <text evidence="1">The sequence shown here is derived from an EMBL/GenBank/DDBJ whole genome shotgun (WGS) entry which is preliminary data.</text>
</comment>
<dbReference type="EMBL" id="ASHM01031166">
    <property type="protein sequence ID" value="PNX76721.1"/>
    <property type="molecule type" value="Genomic_DNA"/>
</dbReference>